<organism evidence="8 9">
    <name type="scientific">Dillenia turbinata</name>
    <dbReference type="NCBI Taxonomy" id="194707"/>
    <lineage>
        <taxon>Eukaryota</taxon>
        <taxon>Viridiplantae</taxon>
        <taxon>Streptophyta</taxon>
        <taxon>Embryophyta</taxon>
        <taxon>Tracheophyta</taxon>
        <taxon>Spermatophyta</taxon>
        <taxon>Magnoliopsida</taxon>
        <taxon>eudicotyledons</taxon>
        <taxon>Gunneridae</taxon>
        <taxon>Pentapetalae</taxon>
        <taxon>Dilleniales</taxon>
        <taxon>Dilleniaceae</taxon>
        <taxon>Dillenia</taxon>
    </lineage>
</organism>
<protein>
    <recommendedName>
        <fullName evidence="6">E3 ubiquitin protein ligase</fullName>
        <ecNumber evidence="6">2.3.2.27</ecNumber>
    </recommendedName>
</protein>
<comment type="subcellular location">
    <subcellularLocation>
        <location evidence="1 6">Nucleus</location>
    </subcellularLocation>
</comment>
<gene>
    <name evidence="8" type="ORF">RJ641_016258</name>
</gene>
<dbReference type="EC" id="2.3.2.27" evidence="6"/>
<keyword evidence="6" id="KW-0156">Chromatin regulator</keyword>
<accession>A0AAN8YYY9</accession>
<evidence type="ECO:0000313" key="8">
    <source>
        <dbReference type="EMBL" id="KAK6920354.1"/>
    </source>
</evidence>
<evidence type="ECO:0000256" key="3">
    <source>
        <dbReference type="ARBA" id="ARBA00022771"/>
    </source>
</evidence>
<keyword evidence="6" id="KW-0833">Ubl conjugation pathway</keyword>
<comment type="caution">
    <text evidence="8">The sequence shown here is derived from an EMBL/GenBank/DDBJ whole genome shotgun (WGS) entry which is preliminary data.</text>
</comment>
<dbReference type="GO" id="GO:0008270">
    <property type="term" value="F:zinc ion binding"/>
    <property type="evidence" value="ECO:0007669"/>
    <property type="project" value="UniProtKB-KW"/>
</dbReference>
<dbReference type="GO" id="GO:0005634">
    <property type="term" value="C:nucleus"/>
    <property type="evidence" value="ECO:0007669"/>
    <property type="project" value="UniProtKB-SubCell"/>
</dbReference>
<dbReference type="InterPro" id="IPR013956">
    <property type="entry name" value="E3_ubiquit_lig_Bre1"/>
</dbReference>
<dbReference type="EMBL" id="JBAMMX010000021">
    <property type="protein sequence ID" value="KAK6920354.1"/>
    <property type="molecule type" value="Genomic_DNA"/>
</dbReference>
<keyword evidence="9" id="KW-1185">Reference proteome</keyword>
<dbReference type="GO" id="GO:0033503">
    <property type="term" value="C:HULC complex"/>
    <property type="evidence" value="ECO:0007669"/>
    <property type="project" value="TreeGrafter"/>
</dbReference>
<comment type="catalytic activity">
    <reaction evidence="6">
        <text>S-ubiquitinyl-[E2 ubiquitin-conjugating enzyme]-L-cysteine + [acceptor protein]-L-lysine = [E2 ubiquitin-conjugating enzyme]-L-cysteine + N(6)-ubiquitinyl-[acceptor protein]-L-lysine.</text>
        <dbReference type="EC" id="2.3.2.27"/>
    </reaction>
</comment>
<keyword evidence="5 6" id="KW-0539">Nucleus</keyword>
<feature type="coiled-coil region" evidence="7">
    <location>
        <begin position="71"/>
        <end position="112"/>
    </location>
</feature>
<dbReference type="GO" id="GO:0061630">
    <property type="term" value="F:ubiquitin protein ligase activity"/>
    <property type="evidence" value="ECO:0007669"/>
    <property type="project" value="UniProtKB-EC"/>
</dbReference>
<evidence type="ECO:0000256" key="7">
    <source>
        <dbReference type="SAM" id="Coils"/>
    </source>
</evidence>
<dbReference type="PANTHER" id="PTHR23163:SF0">
    <property type="entry name" value="E3 UBIQUITIN-PROTEIN LIGASE BRE1"/>
    <property type="match status" value="1"/>
</dbReference>
<feature type="coiled-coil region" evidence="7">
    <location>
        <begin position="155"/>
        <end position="189"/>
    </location>
</feature>
<dbReference type="GO" id="GO:0016567">
    <property type="term" value="P:protein ubiquitination"/>
    <property type="evidence" value="ECO:0007669"/>
    <property type="project" value="UniProtKB-UniRule"/>
</dbReference>
<keyword evidence="6" id="KW-0808">Transferase</keyword>
<evidence type="ECO:0000256" key="6">
    <source>
        <dbReference type="RuleBase" id="RU365038"/>
    </source>
</evidence>
<dbReference type="Proteomes" id="UP001370490">
    <property type="component" value="Unassembled WGS sequence"/>
</dbReference>
<sequence>MARLSEVLKSKQEENEAYLSEIETIGQAYDDMQTQNQHLLQQVTERDDYNIKLVLEGLRTRQLQDALLMDKETMEKDIQQANTSLDLCEMKATRIEDQLKMCSDQVQKLAEDRSNSSLSLETTQKKLLDVRKTSQQVRELLEESQTKAEKNRLHFAELQIELEKERFDKKRMEEELELARIRALRLRAQIEGSSVLEKLQQELREFKEIVKCSICLDRPKELSLEKIYLFHET</sequence>
<keyword evidence="6 7" id="KW-0175">Coiled coil</keyword>
<name>A0AAN8YYY9_9MAGN</name>
<comment type="pathway">
    <text evidence="6">Protein modification; protein ubiquitination.</text>
</comment>
<proteinExistence type="inferred from homology"/>
<dbReference type="GO" id="GO:0006325">
    <property type="term" value="P:chromatin organization"/>
    <property type="evidence" value="ECO:0007669"/>
    <property type="project" value="UniProtKB-KW"/>
</dbReference>
<reference evidence="8 9" key="1">
    <citation type="submission" date="2023-12" db="EMBL/GenBank/DDBJ databases">
        <title>A high-quality genome assembly for Dillenia turbinata (Dilleniales).</title>
        <authorList>
            <person name="Chanderbali A."/>
        </authorList>
    </citation>
    <scope>NUCLEOTIDE SEQUENCE [LARGE SCALE GENOMIC DNA]</scope>
    <source>
        <strain evidence="8">LSX21</strain>
        <tissue evidence="8">Leaf</tissue>
    </source>
</reference>
<keyword evidence="2 6" id="KW-0479">Metal-binding</keyword>
<keyword evidence="4 6" id="KW-0862">Zinc</keyword>
<comment type="similarity">
    <text evidence="6">Belongs to the BRE1 family.</text>
</comment>
<evidence type="ECO:0000256" key="4">
    <source>
        <dbReference type="ARBA" id="ARBA00022833"/>
    </source>
</evidence>
<evidence type="ECO:0000256" key="5">
    <source>
        <dbReference type="ARBA" id="ARBA00023242"/>
    </source>
</evidence>
<dbReference type="PANTHER" id="PTHR23163">
    <property type="entry name" value="RING FINGER PROTEIN-RELATED"/>
    <property type="match status" value="1"/>
</dbReference>
<evidence type="ECO:0000256" key="1">
    <source>
        <dbReference type="ARBA" id="ARBA00004123"/>
    </source>
</evidence>
<keyword evidence="3 6" id="KW-0863">Zinc-finger</keyword>
<dbReference type="AlphaFoldDB" id="A0AAN8YYY9"/>
<evidence type="ECO:0000256" key="2">
    <source>
        <dbReference type="ARBA" id="ARBA00022723"/>
    </source>
</evidence>
<evidence type="ECO:0000313" key="9">
    <source>
        <dbReference type="Proteomes" id="UP001370490"/>
    </source>
</evidence>